<protein>
    <submittedName>
        <fullName evidence="1">Uncharacterized protein</fullName>
    </submittedName>
</protein>
<proteinExistence type="predicted"/>
<evidence type="ECO:0000313" key="1">
    <source>
        <dbReference type="EMBL" id="QLL77751.1"/>
    </source>
</evidence>
<organism evidence="1 2">
    <name type="scientific">Ligilactobacillus saerimneri</name>
    <dbReference type="NCBI Taxonomy" id="228229"/>
    <lineage>
        <taxon>Bacteria</taxon>
        <taxon>Bacillati</taxon>
        <taxon>Bacillota</taxon>
        <taxon>Bacilli</taxon>
        <taxon>Lactobacillales</taxon>
        <taxon>Lactobacillaceae</taxon>
        <taxon>Ligilactobacillus</taxon>
    </lineage>
</organism>
<dbReference type="AlphaFoldDB" id="A0A7H9EJG7"/>
<sequence length="158" mass="18153">MNIPTIVSLLALLLSIYSSINTFYEKHRKTKFYIRWCSLVGGQLDTEFLFTNLSSRPVTITRIRLITDCEVECSTLFPVVLLSREEKTVYSGDLPITISPRSSLSYLVAFQHLKDFSESNELTFDFMIDGKNTKKITLPANKYLSLQQLVRALESRMQ</sequence>
<dbReference type="KEGG" id="lsw:GTO87_03525"/>
<accession>A0A7H9EJG7</accession>
<dbReference type="RefSeq" id="WP_180849530.1">
    <property type="nucleotide sequence ID" value="NZ_CP047418.1"/>
</dbReference>
<name>A0A7H9EJG7_9LACO</name>
<dbReference type="Proteomes" id="UP000510886">
    <property type="component" value="Chromosome"/>
</dbReference>
<gene>
    <name evidence="1" type="ORF">GTO87_03525</name>
</gene>
<evidence type="ECO:0000313" key="2">
    <source>
        <dbReference type="Proteomes" id="UP000510886"/>
    </source>
</evidence>
<reference evidence="1 2" key="1">
    <citation type="submission" date="2020-01" db="EMBL/GenBank/DDBJ databases">
        <title>Complete and circular genome sequences of six lactobacillus isolates from horses.</title>
        <authorList>
            <person name="Hassan H.M."/>
        </authorList>
    </citation>
    <scope>NUCLEOTIDE SEQUENCE [LARGE SCALE GENOMIC DNA]</scope>
    <source>
        <strain evidence="1 2">1A</strain>
    </source>
</reference>
<dbReference type="EMBL" id="CP047418">
    <property type="protein sequence ID" value="QLL77751.1"/>
    <property type="molecule type" value="Genomic_DNA"/>
</dbReference>